<keyword evidence="2" id="KW-1185">Reference proteome</keyword>
<name>A0A5J4JN36_9BACI</name>
<dbReference type="Proteomes" id="UP000391919">
    <property type="component" value="Unassembled WGS sequence"/>
</dbReference>
<comment type="caution">
    <text evidence="1">The sequence shown here is derived from an EMBL/GenBank/DDBJ whole genome shotgun (WGS) entry which is preliminary data.</text>
</comment>
<organism evidence="1 2">
    <name type="scientific">Weizmannia acidilactici</name>
    <dbReference type="NCBI Taxonomy" id="2607726"/>
    <lineage>
        <taxon>Bacteria</taxon>
        <taxon>Bacillati</taxon>
        <taxon>Bacillota</taxon>
        <taxon>Bacilli</taxon>
        <taxon>Bacillales</taxon>
        <taxon>Bacillaceae</taxon>
        <taxon>Heyndrickxia</taxon>
    </lineage>
</organism>
<protein>
    <submittedName>
        <fullName evidence="1">Uncharacterized protein</fullName>
    </submittedName>
</protein>
<evidence type="ECO:0000313" key="1">
    <source>
        <dbReference type="EMBL" id="GER71797.1"/>
    </source>
</evidence>
<dbReference type="RefSeq" id="WP_172967576.1">
    <property type="nucleotide sequence ID" value="NZ_BKZP01000029.1"/>
</dbReference>
<dbReference type="EMBL" id="BKZQ01000071">
    <property type="protein sequence ID" value="GER71797.1"/>
    <property type="molecule type" value="Genomic_DNA"/>
</dbReference>
<evidence type="ECO:0000313" key="2">
    <source>
        <dbReference type="Proteomes" id="UP000391919"/>
    </source>
</evidence>
<sequence>MKKLLLYTVIGVAGYQYFKSKENREKATDALNKFYAGVESWISKLQQSNTSGRS</sequence>
<dbReference type="AlphaFoldDB" id="A0A5J4JN36"/>
<accession>A0A5J4JN36</accession>
<proteinExistence type="predicted"/>
<gene>
    <name evidence="1" type="ORF">BpJC7_31000</name>
</gene>
<reference evidence="1 2" key="1">
    <citation type="submission" date="2019-09" db="EMBL/GenBank/DDBJ databases">
        <title>Draft genome sequence of Bacillus sp. JC-7.</title>
        <authorList>
            <person name="Tanaka N."/>
            <person name="Shiwa Y."/>
            <person name="Fujita N."/>
            <person name="Tanasupawat S."/>
        </authorList>
    </citation>
    <scope>NUCLEOTIDE SEQUENCE [LARGE SCALE GENOMIC DNA]</scope>
    <source>
        <strain evidence="1 2">JC-7</strain>
    </source>
</reference>